<dbReference type="SUPFAM" id="SSF52540">
    <property type="entry name" value="P-loop containing nucleoside triphosphate hydrolases"/>
    <property type="match status" value="1"/>
</dbReference>
<evidence type="ECO:0000259" key="5">
    <source>
        <dbReference type="PROSITE" id="PS50893"/>
    </source>
</evidence>
<organism evidence="6 11">
    <name type="scientific">Oenococcus oeni</name>
    <name type="common">Leuconostoc oenos</name>
    <dbReference type="NCBI Taxonomy" id="1247"/>
    <lineage>
        <taxon>Bacteria</taxon>
        <taxon>Bacillati</taxon>
        <taxon>Bacillota</taxon>
        <taxon>Bacilli</taxon>
        <taxon>Lactobacillales</taxon>
        <taxon>Lactobacillaceae</taxon>
        <taxon>Oenococcus</taxon>
    </lineage>
</organism>
<evidence type="ECO:0000256" key="2">
    <source>
        <dbReference type="ARBA" id="ARBA00022448"/>
    </source>
</evidence>
<reference evidence="6" key="3">
    <citation type="submission" date="2019-10" db="EMBL/GenBank/DDBJ databases">
        <title>Malate fermentation in French cider.</title>
        <authorList>
            <person name="Cousin F.J."/>
            <person name="Medina Fernandez S."/>
            <person name="Misery B."/>
            <person name="Laplace J.-M."/>
            <person name="Cretenet M."/>
        </authorList>
    </citation>
    <scope>NUCLEOTIDE SEQUENCE</scope>
    <source>
        <strain evidence="6">UCMA15129</strain>
    </source>
</reference>
<gene>
    <name evidence="7" type="ORF">ATX59_08965</name>
    <name evidence="6" type="ORF">GA838_08160</name>
    <name evidence="8" type="ORF">OENI_1841</name>
</gene>
<keyword evidence="3" id="KW-0547">Nucleotide-binding</keyword>
<reference evidence="7 9" key="1">
    <citation type="journal article" date="2016" name="BMC Genomics">
        <title>Consensus pan-genome assembly of the specialised wine bacterium Oenococcus oeni.</title>
        <authorList>
            <person name="Sternes P.R."/>
            <person name="Borneman A.R."/>
        </authorList>
    </citation>
    <scope>NUCLEOTIDE SEQUENCE [LARGE SCALE GENOMIC DNA]</scope>
    <source>
        <strain evidence="7 9">AWRIB661</strain>
    </source>
</reference>
<dbReference type="Pfam" id="PF00005">
    <property type="entry name" value="ABC_tran"/>
    <property type="match status" value="1"/>
</dbReference>
<evidence type="ECO:0000313" key="10">
    <source>
        <dbReference type="Proteomes" id="UP000294726"/>
    </source>
</evidence>
<evidence type="ECO:0000256" key="1">
    <source>
        <dbReference type="ARBA" id="ARBA00005417"/>
    </source>
</evidence>
<dbReference type="Proteomes" id="UP001281024">
    <property type="component" value="Unassembled WGS sequence"/>
</dbReference>
<accession>A0A483B580</accession>
<evidence type="ECO:0000256" key="3">
    <source>
        <dbReference type="ARBA" id="ARBA00022741"/>
    </source>
</evidence>
<comment type="similarity">
    <text evidence="1">Belongs to the ABC transporter superfamily.</text>
</comment>
<protein>
    <submittedName>
        <fullName evidence="8">ABC-type multidrug transport system, ATPase component</fullName>
    </submittedName>
    <submittedName>
        <fullName evidence="6">ATP-binding cassette domain-containing protein</fullName>
    </submittedName>
    <submittedName>
        <fullName evidence="7">Multidrug ABC transporter ATP-binding protein</fullName>
    </submittedName>
</protein>
<dbReference type="InterPro" id="IPR017871">
    <property type="entry name" value="ABC_transporter-like_CS"/>
</dbReference>
<dbReference type="SMART" id="SM00382">
    <property type="entry name" value="AAA"/>
    <property type="match status" value="1"/>
</dbReference>
<evidence type="ECO:0000313" key="11">
    <source>
        <dbReference type="Proteomes" id="UP001281024"/>
    </source>
</evidence>
<dbReference type="EMBL" id="LR031358">
    <property type="protein sequence ID" value="VDB99263.1"/>
    <property type="molecule type" value="Genomic_DNA"/>
</dbReference>
<evidence type="ECO:0000313" key="7">
    <source>
        <dbReference type="EMBL" id="OIM20444.1"/>
    </source>
</evidence>
<dbReference type="GO" id="GO:0016887">
    <property type="term" value="F:ATP hydrolysis activity"/>
    <property type="evidence" value="ECO:0007669"/>
    <property type="project" value="InterPro"/>
</dbReference>
<evidence type="ECO:0000313" key="6">
    <source>
        <dbReference type="EMBL" id="MDV7715706.1"/>
    </source>
</evidence>
<dbReference type="AlphaFoldDB" id="A0A483B580"/>
<dbReference type="InterPro" id="IPR027417">
    <property type="entry name" value="P-loop_NTPase"/>
</dbReference>
<dbReference type="PANTHER" id="PTHR43335">
    <property type="entry name" value="ABC TRANSPORTER, ATP-BINDING PROTEIN"/>
    <property type="match status" value="1"/>
</dbReference>
<sequence>MLEKTASLLSVKAVNKNFGNRKVLFDVSFNIKPGRIVGLIGPNGAGKTTIMKSIAGLTGYEGTIKIDGQKVSKTHTAPLKKVGSLIETPGIYPYMSGYSNLKLYAQGTSAENLGKIMEQTMITEFANRKAKKYSLGMKQRLGVAIAMLDNPELIILDEPMNGLDPQSVHSMRALLRSLADQGVSVLISSHILSELELVADDLVVVNHGHILFNGTKTDFFASQSHGKEGSTIVLQTGNDSKAEDLLKTSGFQTTTVTEDLQVLTDQKHNLNKLLQQLVMNKIEIKGIREEKQSLEDSFIDLINGGEE</sequence>
<dbReference type="InterPro" id="IPR003593">
    <property type="entry name" value="AAA+_ATPase"/>
</dbReference>
<dbReference type="Proteomes" id="UP000294726">
    <property type="component" value="Chromosome"/>
</dbReference>
<evidence type="ECO:0000313" key="9">
    <source>
        <dbReference type="Proteomes" id="UP000181728"/>
    </source>
</evidence>
<evidence type="ECO:0000313" key="8">
    <source>
        <dbReference type="EMBL" id="VDB99263.1"/>
    </source>
</evidence>
<keyword evidence="2" id="KW-0813">Transport</keyword>
<dbReference type="EMBL" id="MLOK01000058">
    <property type="protein sequence ID" value="OIM20444.1"/>
    <property type="molecule type" value="Genomic_DNA"/>
</dbReference>
<dbReference type="GO" id="GO:0005524">
    <property type="term" value="F:ATP binding"/>
    <property type="evidence" value="ECO:0007669"/>
    <property type="project" value="UniProtKB-KW"/>
</dbReference>
<proteinExistence type="inferred from homology"/>
<dbReference type="PANTHER" id="PTHR43335:SF4">
    <property type="entry name" value="ABC TRANSPORTER, ATP-BINDING PROTEIN"/>
    <property type="match status" value="1"/>
</dbReference>
<dbReference type="InterPro" id="IPR003439">
    <property type="entry name" value="ABC_transporter-like_ATP-bd"/>
</dbReference>
<dbReference type="EMBL" id="WERV01000006">
    <property type="protein sequence ID" value="MDV7715706.1"/>
    <property type="molecule type" value="Genomic_DNA"/>
</dbReference>
<evidence type="ECO:0000256" key="4">
    <source>
        <dbReference type="ARBA" id="ARBA00022840"/>
    </source>
</evidence>
<keyword evidence="4 6" id="KW-0067">ATP-binding</keyword>
<dbReference type="PROSITE" id="PS50893">
    <property type="entry name" value="ABC_TRANSPORTER_2"/>
    <property type="match status" value="1"/>
</dbReference>
<dbReference type="Gene3D" id="3.40.50.300">
    <property type="entry name" value="P-loop containing nucleotide triphosphate hydrolases"/>
    <property type="match status" value="1"/>
</dbReference>
<dbReference type="Proteomes" id="UP000181728">
    <property type="component" value="Unassembled WGS sequence"/>
</dbReference>
<name>A0A483B580_OENOE</name>
<reference evidence="8 10" key="2">
    <citation type="submission" date="2018-08" db="EMBL/GenBank/DDBJ databases">
        <authorList>
            <person name="Lorentzen P. G. S. M."/>
        </authorList>
    </citation>
    <scope>NUCLEOTIDE SEQUENCE [LARGE SCALE GENOMIC DNA]</scope>
    <source>
        <strain evidence="8 10">CRBO_1381</strain>
    </source>
</reference>
<feature type="domain" description="ABC transporter" evidence="5">
    <location>
        <begin position="9"/>
        <end position="232"/>
    </location>
</feature>
<dbReference type="PROSITE" id="PS00211">
    <property type="entry name" value="ABC_TRANSPORTER_1"/>
    <property type="match status" value="1"/>
</dbReference>
<dbReference type="RefSeq" id="WP_032817410.1">
    <property type="nucleotide sequence ID" value="NZ_LR031358.1"/>
</dbReference>